<accession>A0A915CZ47</accession>
<dbReference type="SMART" id="SM00254">
    <property type="entry name" value="ShKT"/>
    <property type="match status" value="2"/>
</dbReference>
<dbReference type="PANTHER" id="PTHR21724:SF109">
    <property type="entry name" value="SHKT DOMAIN-CONTAINING PROTEIN"/>
    <property type="match status" value="1"/>
</dbReference>
<evidence type="ECO:0000313" key="4">
    <source>
        <dbReference type="Proteomes" id="UP000887574"/>
    </source>
</evidence>
<protein>
    <submittedName>
        <fullName evidence="5">ShKT domain-containing protein</fullName>
    </submittedName>
</protein>
<dbReference type="Proteomes" id="UP000887574">
    <property type="component" value="Unplaced"/>
</dbReference>
<proteinExistence type="predicted"/>
<feature type="compositionally biased region" description="Acidic residues" evidence="2">
    <location>
        <begin position="134"/>
        <end position="146"/>
    </location>
</feature>
<dbReference type="AlphaFoldDB" id="A0A915CZ47"/>
<dbReference type="WBParaSite" id="jg13691">
    <property type="protein sequence ID" value="jg13691"/>
    <property type="gene ID" value="jg13691"/>
</dbReference>
<feature type="disulfide bond" evidence="1">
    <location>
        <begin position="177"/>
        <end position="211"/>
    </location>
</feature>
<sequence length="325" mass="35685">MGLKQSMELPAFGVIVAAIDEQGGFMVILNLYFESISAQIFCKDGQEPHGECTSDGKCPENEPVGWQCVKVRDSTALQCCPTINEGSAGDALPSFRELKRGHKKDFGAASSSEGSDDSSASDTDADRGDRDQSDDVDDSDNDDNSQSDEKSAADASKYSSEEPSSDSSEEKQNVPWCKDQQVECAFHANMCIIDGTFEQMQQICPKTCNRCAGEIIDVADDCYQHVAKCRNPEDIQLLSWQCPKTCGWTLMNRPTPGRTFNSPALFQDTRIPISVYSNLAICAGLTDNANCIEWNKNFFCSSPYYTEAHKKQSCPVMCRLCGVNV</sequence>
<reference evidence="5" key="1">
    <citation type="submission" date="2022-11" db="UniProtKB">
        <authorList>
            <consortium name="WormBaseParasite"/>
        </authorList>
    </citation>
    <scope>IDENTIFICATION</scope>
</reference>
<dbReference type="Pfam" id="PF01549">
    <property type="entry name" value="ShK"/>
    <property type="match status" value="3"/>
</dbReference>
<dbReference type="InterPro" id="IPR003582">
    <property type="entry name" value="ShKT_dom"/>
</dbReference>
<dbReference type="PROSITE" id="PS51670">
    <property type="entry name" value="SHKT"/>
    <property type="match status" value="1"/>
</dbReference>
<evidence type="ECO:0000259" key="3">
    <source>
        <dbReference type="PROSITE" id="PS51670"/>
    </source>
</evidence>
<keyword evidence="4" id="KW-1185">Reference proteome</keyword>
<dbReference type="PANTHER" id="PTHR21724">
    <property type="entry name" value="SHKT DOMAIN-CONTAINING PROTEIN"/>
    <property type="match status" value="1"/>
</dbReference>
<name>A0A915CZ47_9BILA</name>
<evidence type="ECO:0000256" key="1">
    <source>
        <dbReference type="PROSITE-ProRule" id="PRU01005"/>
    </source>
</evidence>
<feature type="region of interest" description="Disordered" evidence="2">
    <location>
        <begin position="103"/>
        <end position="174"/>
    </location>
</feature>
<comment type="caution">
    <text evidence="1">Lacks conserved residue(s) required for the propagation of feature annotation.</text>
</comment>
<evidence type="ECO:0000313" key="5">
    <source>
        <dbReference type="WBParaSite" id="jg13691"/>
    </source>
</evidence>
<evidence type="ECO:0000256" key="2">
    <source>
        <dbReference type="SAM" id="MobiDB-lite"/>
    </source>
</evidence>
<organism evidence="4 5">
    <name type="scientific">Ditylenchus dipsaci</name>
    <dbReference type="NCBI Taxonomy" id="166011"/>
    <lineage>
        <taxon>Eukaryota</taxon>
        <taxon>Metazoa</taxon>
        <taxon>Ecdysozoa</taxon>
        <taxon>Nematoda</taxon>
        <taxon>Chromadorea</taxon>
        <taxon>Rhabditida</taxon>
        <taxon>Tylenchina</taxon>
        <taxon>Tylenchomorpha</taxon>
        <taxon>Sphaerularioidea</taxon>
        <taxon>Anguinidae</taxon>
        <taxon>Anguininae</taxon>
        <taxon>Ditylenchus</taxon>
    </lineage>
</organism>
<feature type="domain" description="ShKT" evidence="3">
    <location>
        <begin position="177"/>
        <end position="211"/>
    </location>
</feature>
<keyword evidence="1" id="KW-1015">Disulfide bond</keyword>
<feature type="compositionally biased region" description="Low complexity" evidence="2">
    <location>
        <begin position="156"/>
        <end position="166"/>
    </location>
</feature>
<feature type="compositionally biased region" description="Low complexity" evidence="2">
    <location>
        <begin position="110"/>
        <end position="122"/>
    </location>
</feature>
<feature type="compositionally biased region" description="Basic and acidic residues" evidence="2">
    <location>
        <begin position="124"/>
        <end position="133"/>
    </location>
</feature>